<dbReference type="AlphaFoldDB" id="A0A479ZY24"/>
<name>A0A479ZY24_9CYAN</name>
<evidence type="ECO:0000313" key="1">
    <source>
        <dbReference type="EMBL" id="GCL37565.1"/>
    </source>
</evidence>
<dbReference type="EMBL" id="BJCE01000084">
    <property type="protein sequence ID" value="GCL37565.1"/>
    <property type="molecule type" value="Genomic_DNA"/>
</dbReference>
<dbReference type="Proteomes" id="UP000300142">
    <property type="component" value="Unassembled WGS sequence"/>
</dbReference>
<reference evidence="2" key="1">
    <citation type="submission" date="2019-02" db="EMBL/GenBank/DDBJ databases">
        <title>Draft genome sequence of Sphaerospermopsis reniformis NIES-1949.</title>
        <authorList>
            <person name="Yamaguchi H."/>
            <person name="Suzuki S."/>
            <person name="Kawachi M."/>
        </authorList>
    </citation>
    <scope>NUCLEOTIDE SEQUENCE [LARGE SCALE GENOMIC DNA]</scope>
    <source>
        <strain evidence="2">NIES-1949</strain>
    </source>
</reference>
<proteinExistence type="predicted"/>
<evidence type="ECO:0000313" key="2">
    <source>
        <dbReference type="Proteomes" id="UP000300142"/>
    </source>
</evidence>
<dbReference type="InterPro" id="IPR047810">
    <property type="entry name" value="PatD-like"/>
</dbReference>
<keyword evidence="2" id="KW-1185">Reference proteome</keyword>
<sequence>MSLNLQKYQELTTLLEELRSNVNKTLLDIPTLRSHLADLQHFFLQEIAPFTDLNYRQQSYQTEISKQLRLLEVDVIFLQGARQSTTIQARLKTITERINILIRFCETILHPDEKGEY</sequence>
<dbReference type="NCBIfam" id="NF037954">
    <property type="entry name" value="het_cyst_PatD"/>
    <property type="match status" value="1"/>
</dbReference>
<comment type="caution">
    <text evidence="1">The sequence shown here is derived from an EMBL/GenBank/DDBJ whole genome shotgun (WGS) entry which is preliminary data.</text>
</comment>
<dbReference type="RefSeq" id="WP_137667702.1">
    <property type="nucleotide sequence ID" value="NZ_BJCE01000084.1"/>
</dbReference>
<protein>
    <recommendedName>
        <fullName evidence="3">Heterocyst frequency control protein PatD</fullName>
    </recommendedName>
</protein>
<accession>A0A479ZY24</accession>
<gene>
    <name evidence="1" type="ORF">SR1949_26760</name>
</gene>
<organism evidence="1 2">
    <name type="scientific">Sphaerospermopsis reniformis</name>
    <dbReference type="NCBI Taxonomy" id="531300"/>
    <lineage>
        <taxon>Bacteria</taxon>
        <taxon>Bacillati</taxon>
        <taxon>Cyanobacteriota</taxon>
        <taxon>Cyanophyceae</taxon>
        <taxon>Nostocales</taxon>
        <taxon>Aphanizomenonaceae</taxon>
        <taxon>Sphaerospermopsis</taxon>
    </lineage>
</organism>
<evidence type="ECO:0008006" key="3">
    <source>
        <dbReference type="Google" id="ProtNLM"/>
    </source>
</evidence>